<dbReference type="SUPFAM" id="SSF47598">
    <property type="entry name" value="Ribbon-helix-helix"/>
    <property type="match status" value="1"/>
</dbReference>
<dbReference type="EMBL" id="JANFZH010000020">
    <property type="protein sequence ID" value="MCQ4840199.1"/>
    <property type="molecule type" value="Genomic_DNA"/>
</dbReference>
<dbReference type="RefSeq" id="WP_082942273.1">
    <property type="nucleotide sequence ID" value="NZ_CABKVV010000014.1"/>
</dbReference>
<sequence>MGTFLPKPYRRQQVTIRLTSDNLQKIDEYAERLGLTRSEFIDQCVAFALAHMDESKLKDV</sequence>
<evidence type="ECO:0000313" key="2">
    <source>
        <dbReference type="EMBL" id="MCQ4840199.1"/>
    </source>
</evidence>
<evidence type="ECO:0000313" key="3">
    <source>
        <dbReference type="Proteomes" id="UP001524473"/>
    </source>
</evidence>
<keyword evidence="3" id="KW-1185">Reference proteome</keyword>
<feature type="domain" description="Ribbon-helix-helix protein CopG" evidence="1">
    <location>
        <begin position="13"/>
        <end position="44"/>
    </location>
</feature>
<dbReference type="Pfam" id="PF01402">
    <property type="entry name" value="RHH_1"/>
    <property type="match status" value="1"/>
</dbReference>
<accession>A0ABT1RZX6</accession>
<dbReference type="InterPro" id="IPR013321">
    <property type="entry name" value="Arc_rbn_hlx_hlx"/>
</dbReference>
<dbReference type="InterPro" id="IPR010985">
    <property type="entry name" value="Ribbon_hlx_hlx"/>
</dbReference>
<dbReference type="Gene3D" id="1.10.1220.10">
    <property type="entry name" value="Met repressor-like"/>
    <property type="match status" value="1"/>
</dbReference>
<dbReference type="InterPro" id="IPR002145">
    <property type="entry name" value="CopG"/>
</dbReference>
<dbReference type="GeneID" id="90534051"/>
<gene>
    <name evidence="2" type="ORF">NE695_09765</name>
</gene>
<name>A0ABT1RZX6_9FIRM</name>
<evidence type="ECO:0000259" key="1">
    <source>
        <dbReference type="Pfam" id="PF01402"/>
    </source>
</evidence>
<reference evidence="2 3" key="1">
    <citation type="submission" date="2022-06" db="EMBL/GenBank/DDBJ databases">
        <title>Isolation of gut microbiota from human fecal samples.</title>
        <authorList>
            <person name="Pamer E.G."/>
            <person name="Barat B."/>
            <person name="Waligurski E."/>
            <person name="Medina S."/>
            <person name="Paddock L."/>
            <person name="Mostad J."/>
        </authorList>
    </citation>
    <scope>NUCLEOTIDE SEQUENCE [LARGE SCALE GENOMIC DNA]</scope>
    <source>
        <strain evidence="2 3">DFI.9.73</strain>
    </source>
</reference>
<proteinExistence type="predicted"/>
<protein>
    <submittedName>
        <fullName evidence="2">Ribbon-helix-helix domain-containing protein</fullName>
    </submittedName>
</protein>
<organism evidence="2 3">
    <name type="scientific">Neglectibacter timonensis</name>
    <dbReference type="NCBI Taxonomy" id="1776382"/>
    <lineage>
        <taxon>Bacteria</taxon>
        <taxon>Bacillati</taxon>
        <taxon>Bacillota</taxon>
        <taxon>Clostridia</taxon>
        <taxon>Eubacteriales</taxon>
        <taxon>Oscillospiraceae</taxon>
        <taxon>Neglectibacter</taxon>
    </lineage>
</organism>
<dbReference type="Proteomes" id="UP001524473">
    <property type="component" value="Unassembled WGS sequence"/>
</dbReference>
<comment type="caution">
    <text evidence="2">The sequence shown here is derived from an EMBL/GenBank/DDBJ whole genome shotgun (WGS) entry which is preliminary data.</text>
</comment>